<dbReference type="GO" id="GO:0015562">
    <property type="term" value="F:efflux transmembrane transporter activity"/>
    <property type="evidence" value="ECO:0007669"/>
    <property type="project" value="InterPro"/>
</dbReference>
<feature type="region of interest" description="Disordered" evidence="1">
    <location>
        <begin position="454"/>
        <end position="475"/>
    </location>
</feature>
<gene>
    <name evidence="3" type="ORF">JI739_13035</name>
</gene>
<organism evidence="3 4">
    <name type="scientific">Ramlibacter aurantiacus</name>
    <dbReference type="NCBI Taxonomy" id="2801330"/>
    <lineage>
        <taxon>Bacteria</taxon>
        <taxon>Pseudomonadati</taxon>
        <taxon>Pseudomonadota</taxon>
        <taxon>Betaproteobacteria</taxon>
        <taxon>Burkholderiales</taxon>
        <taxon>Comamonadaceae</taxon>
        <taxon>Ramlibacter</taxon>
    </lineage>
</organism>
<dbReference type="SUPFAM" id="SSF56954">
    <property type="entry name" value="Outer membrane efflux proteins (OEP)"/>
    <property type="match status" value="1"/>
</dbReference>
<reference evidence="3" key="1">
    <citation type="submission" date="2021-01" db="EMBL/GenBank/DDBJ databases">
        <title>Ramlibacter sp. strain AW1 16S ribosomal RNA gene Genome sequencing and assembly.</title>
        <authorList>
            <person name="Kang M."/>
        </authorList>
    </citation>
    <scope>NUCLEOTIDE SEQUENCE</scope>
    <source>
        <strain evidence="3">AW1</strain>
    </source>
</reference>
<evidence type="ECO:0000313" key="3">
    <source>
        <dbReference type="EMBL" id="MBL0421277.1"/>
    </source>
</evidence>
<evidence type="ECO:0000313" key="4">
    <source>
        <dbReference type="Proteomes" id="UP000613011"/>
    </source>
</evidence>
<keyword evidence="2" id="KW-0732">Signal</keyword>
<keyword evidence="4" id="KW-1185">Reference proteome</keyword>
<dbReference type="RefSeq" id="WP_201684348.1">
    <property type="nucleotide sequence ID" value="NZ_JAEQNA010000004.1"/>
</dbReference>
<dbReference type="PANTHER" id="PTHR30203">
    <property type="entry name" value="OUTER MEMBRANE CATION EFFLUX PROTEIN"/>
    <property type="match status" value="1"/>
</dbReference>
<accession>A0A936ZK50</accession>
<name>A0A936ZK50_9BURK</name>
<evidence type="ECO:0000256" key="1">
    <source>
        <dbReference type="SAM" id="MobiDB-lite"/>
    </source>
</evidence>
<dbReference type="InterPro" id="IPR010131">
    <property type="entry name" value="MdtP/NodT-like"/>
</dbReference>
<dbReference type="PROSITE" id="PS51257">
    <property type="entry name" value="PROKAR_LIPOPROTEIN"/>
    <property type="match status" value="1"/>
</dbReference>
<proteinExistence type="predicted"/>
<dbReference type="EMBL" id="JAEQNA010000004">
    <property type="protein sequence ID" value="MBL0421277.1"/>
    <property type="molecule type" value="Genomic_DNA"/>
</dbReference>
<evidence type="ECO:0000256" key="2">
    <source>
        <dbReference type="SAM" id="SignalP"/>
    </source>
</evidence>
<dbReference type="Gene3D" id="1.20.1600.10">
    <property type="entry name" value="Outer membrane efflux proteins (OEP)"/>
    <property type="match status" value="1"/>
</dbReference>
<dbReference type="AlphaFoldDB" id="A0A936ZK50"/>
<dbReference type="Proteomes" id="UP000613011">
    <property type="component" value="Unassembled WGS sequence"/>
</dbReference>
<feature type="chain" id="PRO_5037419678" evidence="2">
    <location>
        <begin position="22"/>
        <end position="475"/>
    </location>
</feature>
<dbReference type="PANTHER" id="PTHR30203:SF24">
    <property type="entry name" value="BLR4935 PROTEIN"/>
    <property type="match status" value="1"/>
</dbReference>
<protein>
    <submittedName>
        <fullName evidence="3">TolC family protein</fullName>
    </submittedName>
</protein>
<comment type="caution">
    <text evidence="3">The sequence shown here is derived from an EMBL/GenBank/DDBJ whole genome shotgun (WGS) entry which is preliminary data.</text>
</comment>
<sequence>MRGLQVSMALAAVAMGLAGCAAPDMNAAMRQANELASPVSGQARAALADEAGQREAAVAMAHDLLSAPLTMDGAVQLALVHSPAFQAALAQGWGELAQARQRGLPGGLMFSFERLREGGDLEIGRLLSIGLFDLVTLPQRRAVSRVQSEQAQVRLAGLVVDQVAAARRSWVRAVAAQEIRSYAEQVKDAAEASAELARRMQLVGNFTKLQAARQHLFYADATARLAAARQAAVATREELVRQLGLTAEQAASLKLPERLPELPRSPRATEQVHTALAGQRLDARLARLELEQIGRARGVDLASALVDVELGARRDTHFGEGGERSNTRGYELEIRLPVFDWGSTRRAALDARALEAANRYEAVARAASSQARESYAAYRTAYDLARHHRDELVPLRKTISEENLLRYNGMLIGVFELLADAREQVSGVMAAIEAHRDFWLADAALASSLIGRPIAGPSPTNSPSTAGAPAAEAGH</sequence>
<feature type="signal peptide" evidence="2">
    <location>
        <begin position="1"/>
        <end position="21"/>
    </location>
</feature>